<evidence type="ECO:0000259" key="1">
    <source>
        <dbReference type="Pfam" id="PF00144"/>
    </source>
</evidence>
<evidence type="ECO:0000313" key="3">
    <source>
        <dbReference type="Proteomes" id="UP001478862"/>
    </source>
</evidence>
<protein>
    <submittedName>
        <fullName evidence="2">Serine hydrolase</fullName>
        <ecNumber evidence="2">3.-.-.-</ecNumber>
    </submittedName>
</protein>
<comment type="caution">
    <text evidence="2">The sequence shown here is derived from an EMBL/GenBank/DDBJ whole genome shotgun (WGS) entry which is preliminary data.</text>
</comment>
<gene>
    <name evidence="2" type="ORF">ABNX05_10250</name>
</gene>
<dbReference type="PANTHER" id="PTHR43283:SF7">
    <property type="entry name" value="BETA-LACTAMASE-RELATED DOMAIN-CONTAINING PROTEIN"/>
    <property type="match status" value="1"/>
</dbReference>
<dbReference type="GO" id="GO:0016787">
    <property type="term" value="F:hydrolase activity"/>
    <property type="evidence" value="ECO:0007669"/>
    <property type="project" value="UniProtKB-KW"/>
</dbReference>
<name>A0ABV1MR54_9BACI</name>
<organism evidence="2 3">
    <name type="scientific">Lysinibacillus zambalensis</name>
    <dbReference type="NCBI Taxonomy" id="3160866"/>
    <lineage>
        <taxon>Bacteria</taxon>
        <taxon>Bacillati</taxon>
        <taxon>Bacillota</taxon>
        <taxon>Bacilli</taxon>
        <taxon>Bacillales</taxon>
        <taxon>Bacillaceae</taxon>
        <taxon>Lysinibacillus</taxon>
    </lineage>
</organism>
<dbReference type="RefSeq" id="WP_349659631.1">
    <property type="nucleotide sequence ID" value="NZ_JBEGDG010000006.1"/>
</dbReference>
<dbReference type="Proteomes" id="UP001478862">
    <property type="component" value="Unassembled WGS sequence"/>
</dbReference>
<dbReference type="SUPFAM" id="SSF56601">
    <property type="entry name" value="beta-lactamase/transpeptidase-like"/>
    <property type="match status" value="1"/>
</dbReference>
<accession>A0ABV1MR54</accession>
<dbReference type="InterPro" id="IPR001466">
    <property type="entry name" value="Beta-lactam-related"/>
</dbReference>
<feature type="domain" description="Beta-lactamase-related" evidence="1">
    <location>
        <begin position="18"/>
        <end position="310"/>
    </location>
</feature>
<keyword evidence="3" id="KW-1185">Reference proteome</keyword>
<dbReference type="PANTHER" id="PTHR43283">
    <property type="entry name" value="BETA-LACTAMASE-RELATED"/>
    <property type="match status" value="1"/>
</dbReference>
<proteinExistence type="predicted"/>
<keyword evidence="2" id="KW-0378">Hydrolase</keyword>
<dbReference type="InterPro" id="IPR012338">
    <property type="entry name" value="Beta-lactam/transpept-like"/>
</dbReference>
<dbReference type="EC" id="3.-.-.-" evidence="2"/>
<evidence type="ECO:0000313" key="2">
    <source>
        <dbReference type="EMBL" id="MEQ6354996.1"/>
    </source>
</evidence>
<dbReference type="EMBL" id="JBEGDG010000006">
    <property type="protein sequence ID" value="MEQ6354996.1"/>
    <property type="molecule type" value="Genomic_DNA"/>
</dbReference>
<sequence>MKLQNIVTQVKGTFSELDCTGGGVIIYKQGQTVLEEYFGVQGRQKDAMRVGPHTLFHLASVRKTYVGFAVAYAIYHNYIASIDDKLSDYLKDEKVFADVSIRHLLTHTHGLRLQNEKVMKEFKAGYNWAYRDINVELLAKVIFKVTGKTIAEIVNEQIFQTLSFTETNWFSEKWEQHVEVIHNDSPFWYKSDVCDGSKMNMYSSLRELAKWGQVLLDKGRMNGKQMIPEEIIQLMTTIQSPISKPKNLPTNGFFWFVQPQQREGNTELSPVLPQGSFQLLGYTSVAILVIPNKNITAVRGFNSFGSPKGFDYIKDIHDFGSTVYQSIL</sequence>
<dbReference type="Pfam" id="PF00144">
    <property type="entry name" value="Beta-lactamase"/>
    <property type="match status" value="1"/>
</dbReference>
<dbReference type="Gene3D" id="3.40.710.10">
    <property type="entry name" value="DD-peptidase/beta-lactamase superfamily"/>
    <property type="match status" value="1"/>
</dbReference>
<dbReference type="InterPro" id="IPR050789">
    <property type="entry name" value="Diverse_Enzym_Activities"/>
</dbReference>
<reference evidence="2 3" key="1">
    <citation type="submission" date="2024-06" db="EMBL/GenBank/DDBJ databases">
        <title>Lysinibacillus zambalefons sp. nov., a Novel Firmicute Isolated from the Poon Bato Zambales Hyperalkaline Spring.</title>
        <authorList>
            <person name="Aja J.A."/>
            <person name="Lazaro J.E.H."/>
            <person name="Llorin L.D."/>
            <person name="Lim K.R."/>
            <person name="Teodosio J."/>
            <person name="Dalisay D.S."/>
        </authorList>
    </citation>
    <scope>NUCLEOTIDE SEQUENCE [LARGE SCALE GENOMIC DNA]</scope>
    <source>
        <strain evidence="2 3">M3</strain>
    </source>
</reference>